<reference evidence="1" key="1">
    <citation type="submission" date="2021-08" db="EMBL/GenBank/DDBJ databases">
        <authorList>
            <person name="Stevens D.C."/>
        </authorList>
    </citation>
    <scope>NUCLEOTIDE SEQUENCE</scope>
    <source>
        <strain evidence="1">DSM 53165</strain>
    </source>
</reference>
<name>A0ABS7U2U3_9BACT</name>
<evidence type="ECO:0000313" key="1">
    <source>
        <dbReference type="EMBL" id="MBZ5714631.1"/>
    </source>
</evidence>
<organism evidence="1 2">
    <name type="scientific">Nannocystis pusilla</name>
    <dbReference type="NCBI Taxonomy" id="889268"/>
    <lineage>
        <taxon>Bacteria</taxon>
        <taxon>Pseudomonadati</taxon>
        <taxon>Myxococcota</taxon>
        <taxon>Polyangia</taxon>
        <taxon>Nannocystales</taxon>
        <taxon>Nannocystaceae</taxon>
        <taxon>Nannocystis</taxon>
    </lineage>
</organism>
<comment type="caution">
    <text evidence="1">The sequence shown here is derived from an EMBL/GenBank/DDBJ whole genome shotgun (WGS) entry which is preliminary data.</text>
</comment>
<dbReference type="Proteomes" id="UP001139031">
    <property type="component" value="Unassembled WGS sequence"/>
</dbReference>
<gene>
    <name evidence="1" type="ORF">K7C98_35815</name>
</gene>
<dbReference type="Gene3D" id="3.40.50.720">
    <property type="entry name" value="NAD(P)-binding Rossmann-like Domain"/>
    <property type="match status" value="1"/>
</dbReference>
<dbReference type="RefSeq" id="WP_224196363.1">
    <property type="nucleotide sequence ID" value="NZ_JAIRAU010000048.1"/>
</dbReference>
<sequence length="62" mass="6264">MSTHDPAIAIVGPGNVGSAIARRLLAAGFSKGTLGVRAGSKIHLALVGGQGRDVAFKLLRRG</sequence>
<protein>
    <recommendedName>
        <fullName evidence="3">Pyrroline-5-carboxylate reductase catalytic N-terminal domain-containing protein</fullName>
    </recommendedName>
</protein>
<evidence type="ECO:0008006" key="3">
    <source>
        <dbReference type="Google" id="ProtNLM"/>
    </source>
</evidence>
<evidence type="ECO:0000313" key="2">
    <source>
        <dbReference type="Proteomes" id="UP001139031"/>
    </source>
</evidence>
<proteinExistence type="predicted"/>
<keyword evidence="2" id="KW-1185">Reference proteome</keyword>
<accession>A0ABS7U2U3</accession>
<dbReference type="EMBL" id="JAIRAU010000048">
    <property type="protein sequence ID" value="MBZ5714631.1"/>
    <property type="molecule type" value="Genomic_DNA"/>
</dbReference>